<organism evidence="5 6">
    <name type="scientific">Aliidiomarina shirensis</name>
    <dbReference type="NCBI Taxonomy" id="1048642"/>
    <lineage>
        <taxon>Bacteria</taxon>
        <taxon>Pseudomonadati</taxon>
        <taxon>Pseudomonadota</taxon>
        <taxon>Gammaproteobacteria</taxon>
        <taxon>Alteromonadales</taxon>
        <taxon>Idiomarinaceae</taxon>
        <taxon>Aliidiomarina</taxon>
    </lineage>
</organism>
<dbReference type="InterPro" id="IPR000792">
    <property type="entry name" value="Tscrpt_reg_LuxR_C"/>
</dbReference>
<dbReference type="SMART" id="SM00421">
    <property type="entry name" value="HTH_LUXR"/>
    <property type="match status" value="1"/>
</dbReference>
<dbReference type="EMBL" id="PIPP01000001">
    <property type="protein sequence ID" value="RUO38309.1"/>
    <property type="molecule type" value="Genomic_DNA"/>
</dbReference>
<keyword evidence="3" id="KW-0804">Transcription</keyword>
<evidence type="ECO:0000313" key="6">
    <source>
        <dbReference type="Proteomes" id="UP000286934"/>
    </source>
</evidence>
<dbReference type="PROSITE" id="PS00622">
    <property type="entry name" value="HTH_LUXR_1"/>
    <property type="match status" value="1"/>
</dbReference>
<sequence length="241" mass="27259">MSDVIVALPKGIRHTGVVNELGELRWRVHVAQNRNGLESLVVKRTANLLVLSEEFVGSATRALIKKLHKLNPALRIMLWCDKLNHALDYKFNEPAVSGYLLNEASIDEVNHGCRVVSLGQSYTPNILRQMAKRYQGPLLKHPLLSSLSRREQQIFQLISTGLTVSSISERLYISRKTVNTFRYRLYRKLNVENDVQITHLAYKYGLINHDINNNPIHQTIVPVHPALAQNPANDSTAQITA</sequence>
<dbReference type="GO" id="GO:0006355">
    <property type="term" value="P:regulation of DNA-templated transcription"/>
    <property type="evidence" value="ECO:0007669"/>
    <property type="project" value="InterPro"/>
</dbReference>
<evidence type="ECO:0000259" key="4">
    <source>
        <dbReference type="PROSITE" id="PS50043"/>
    </source>
</evidence>
<dbReference type="PROSITE" id="PS50043">
    <property type="entry name" value="HTH_LUXR_2"/>
    <property type="match status" value="1"/>
</dbReference>
<dbReference type="Proteomes" id="UP000286934">
    <property type="component" value="Unassembled WGS sequence"/>
</dbReference>
<evidence type="ECO:0000256" key="1">
    <source>
        <dbReference type="ARBA" id="ARBA00023015"/>
    </source>
</evidence>
<dbReference type="CDD" id="cd06170">
    <property type="entry name" value="LuxR_C_like"/>
    <property type="match status" value="1"/>
</dbReference>
<dbReference type="GO" id="GO:0003677">
    <property type="term" value="F:DNA binding"/>
    <property type="evidence" value="ECO:0007669"/>
    <property type="project" value="UniProtKB-KW"/>
</dbReference>
<gene>
    <name evidence="5" type="ORF">CWE13_01290</name>
</gene>
<dbReference type="Pfam" id="PF00196">
    <property type="entry name" value="GerE"/>
    <property type="match status" value="1"/>
</dbReference>
<keyword evidence="2" id="KW-0238">DNA-binding</keyword>
<comment type="caution">
    <text evidence="5">The sequence shown here is derived from an EMBL/GenBank/DDBJ whole genome shotgun (WGS) entry which is preliminary data.</text>
</comment>
<protein>
    <recommendedName>
        <fullName evidence="4">HTH luxR-type domain-containing protein</fullName>
    </recommendedName>
</protein>
<evidence type="ECO:0000256" key="3">
    <source>
        <dbReference type="ARBA" id="ARBA00023163"/>
    </source>
</evidence>
<evidence type="ECO:0000313" key="5">
    <source>
        <dbReference type="EMBL" id="RUO38309.1"/>
    </source>
</evidence>
<dbReference type="SUPFAM" id="SSF46894">
    <property type="entry name" value="C-terminal effector domain of the bipartite response regulators"/>
    <property type="match status" value="1"/>
</dbReference>
<dbReference type="RefSeq" id="WP_126805531.1">
    <property type="nucleotide sequence ID" value="NZ_PIPP01000001.1"/>
</dbReference>
<dbReference type="PANTHER" id="PTHR44688">
    <property type="entry name" value="DNA-BINDING TRANSCRIPTIONAL ACTIVATOR DEVR_DOSR"/>
    <property type="match status" value="1"/>
</dbReference>
<keyword evidence="6" id="KW-1185">Reference proteome</keyword>
<dbReference type="Gene3D" id="3.40.50.2300">
    <property type="match status" value="1"/>
</dbReference>
<reference evidence="6" key="1">
    <citation type="journal article" date="2018" name="Front. Microbiol.">
        <title>Genome-Based Analysis Reveals the Taxonomy and Diversity of the Family Idiomarinaceae.</title>
        <authorList>
            <person name="Liu Y."/>
            <person name="Lai Q."/>
            <person name="Shao Z."/>
        </authorList>
    </citation>
    <scope>NUCLEOTIDE SEQUENCE [LARGE SCALE GENOMIC DNA]</scope>
    <source>
        <strain evidence="6">AIS</strain>
    </source>
</reference>
<dbReference type="PRINTS" id="PR00038">
    <property type="entry name" value="HTHLUXR"/>
</dbReference>
<dbReference type="OrthoDB" id="9796655at2"/>
<keyword evidence="1" id="KW-0805">Transcription regulation</keyword>
<accession>A0A432WX19</accession>
<proteinExistence type="predicted"/>
<dbReference type="PANTHER" id="PTHR44688:SF16">
    <property type="entry name" value="DNA-BINDING TRANSCRIPTIONAL ACTIVATOR DEVR_DOSR"/>
    <property type="match status" value="1"/>
</dbReference>
<feature type="domain" description="HTH luxR-type" evidence="4">
    <location>
        <begin position="140"/>
        <end position="205"/>
    </location>
</feature>
<name>A0A432WX19_9GAMM</name>
<dbReference type="InterPro" id="IPR016032">
    <property type="entry name" value="Sig_transdc_resp-reg_C-effctor"/>
</dbReference>
<dbReference type="AlphaFoldDB" id="A0A432WX19"/>
<evidence type="ECO:0000256" key="2">
    <source>
        <dbReference type="ARBA" id="ARBA00023125"/>
    </source>
</evidence>